<dbReference type="PANTHER" id="PTHR43566:SF2">
    <property type="entry name" value="DUF4143 DOMAIN-CONTAINING PROTEIN"/>
    <property type="match status" value="1"/>
</dbReference>
<proteinExistence type="predicted"/>
<gene>
    <name evidence="3" type="ORF">SAMN04487901_10196</name>
</gene>
<dbReference type="Proteomes" id="UP000198779">
    <property type="component" value="Unassembled WGS sequence"/>
</dbReference>
<name>A0A1G7RTR9_9BACT</name>
<dbReference type="InterPro" id="IPR041682">
    <property type="entry name" value="AAA_14"/>
</dbReference>
<sequence>MRNPNIYIIFAAKLKYEYMEYLNRTADVMLKDLLDAFGAVLIEGPKWCGKTTTAEQAAKSAIRMQDTDMRDEYLATAMSKPSLLLHGDTPRLIDEWQDVPVLWDAVRTMVDKRGEPGQFILTGSNAVDKSQIHHSGNGRIAKMNMLPMSLWESKESTGEVSLLELFNNPNYDIDGCRSKMSIEDLIFAACRGGWPGTLMARSEKAKLLIARNYVRTVCSEDISRIDGKRRNEKLAMMILRSYARNISSLVKKTTMLADVVSSEEIECSIDTFNDYVNALERLFVIQDIDAWCPAIRSKTVIRSSPKRGFCDPSIAVALLGLTPEALTTQLKTFGFIFEQMCVRDMKAYTQGLYSHVSYYHDRYDLEADFVLHLEDGRYALIECKLGSNEIEEGASHLLELKRLIREHNEKEKQMPIREPDLLIILTGGQMAYTRPDGVKIIPLGCLKD</sequence>
<evidence type="ECO:0008006" key="5">
    <source>
        <dbReference type="Google" id="ProtNLM"/>
    </source>
</evidence>
<accession>A0A1G7RTR9</accession>
<organism evidence="3 4">
    <name type="scientific">Prevotella communis</name>
    <dbReference type="NCBI Taxonomy" id="2913614"/>
    <lineage>
        <taxon>Bacteria</taxon>
        <taxon>Pseudomonadati</taxon>
        <taxon>Bacteroidota</taxon>
        <taxon>Bacteroidia</taxon>
        <taxon>Bacteroidales</taxon>
        <taxon>Prevotellaceae</taxon>
        <taxon>Prevotella</taxon>
    </lineage>
</organism>
<feature type="domain" description="DUF4143" evidence="2">
    <location>
        <begin position="220"/>
        <end position="385"/>
    </location>
</feature>
<dbReference type="PANTHER" id="PTHR43566">
    <property type="entry name" value="CONSERVED PROTEIN"/>
    <property type="match status" value="1"/>
</dbReference>
<feature type="domain" description="AAA" evidence="1">
    <location>
        <begin position="39"/>
        <end position="152"/>
    </location>
</feature>
<evidence type="ECO:0000313" key="4">
    <source>
        <dbReference type="Proteomes" id="UP000198779"/>
    </source>
</evidence>
<evidence type="ECO:0000313" key="3">
    <source>
        <dbReference type="EMBL" id="SDG14161.1"/>
    </source>
</evidence>
<dbReference type="SUPFAM" id="SSF52540">
    <property type="entry name" value="P-loop containing nucleoside triphosphate hydrolases"/>
    <property type="match status" value="1"/>
</dbReference>
<dbReference type="EMBL" id="FNCQ01000001">
    <property type="protein sequence ID" value="SDG14161.1"/>
    <property type="molecule type" value="Genomic_DNA"/>
</dbReference>
<keyword evidence="4" id="KW-1185">Reference proteome</keyword>
<dbReference type="InterPro" id="IPR027417">
    <property type="entry name" value="P-loop_NTPase"/>
</dbReference>
<dbReference type="STRING" id="645274.SAMN04487901_10196"/>
<evidence type="ECO:0000259" key="1">
    <source>
        <dbReference type="Pfam" id="PF13173"/>
    </source>
</evidence>
<dbReference type="Pfam" id="PF13635">
    <property type="entry name" value="DUF4143"/>
    <property type="match status" value="1"/>
</dbReference>
<reference evidence="4" key="1">
    <citation type="submission" date="2016-10" db="EMBL/GenBank/DDBJ databases">
        <authorList>
            <person name="Varghese N."/>
            <person name="Submissions S."/>
        </authorList>
    </citation>
    <scope>NUCLEOTIDE SEQUENCE [LARGE SCALE GENOMIC DNA]</scope>
    <source>
        <strain evidence="4">BP1-148</strain>
    </source>
</reference>
<dbReference type="Pfam" id="PF13173">
    <property type="entry name" value="AAA_14"/>
    <property type="match status" value="1"/>
</dbReference>
<dbReference type="AlphaFoldDB" id="A0A1G7RTR9"/>
<protein>
    <recommendedName>
        <fullName evidence="5">AAA domain-containing protein</fullName>
    </recommendedName>
</protein>
<evidence type="ECO:0000259" key="2">
    <source>
        <dbReference type="Pfam" id="PF13635"/>
    </source>
</evidence>
<dbReference type="InterPro" id="IPR025420">
    <property type="entry name" value="DUF4143"/>
</dbReference>